<accession>A0A0P1GNE8</accession>
<feature type="chain" id="PRO_5006063612" evidence="1">
    <location>
        <begin position="21"/>
        <end position="174"/>
    </location>
</feature>
<dbReference type="InterPro" id="IPR027275">
    <property type="entry name" value="PRC-brl_dom"/>
</dbReference>
<name>A0A0P1GNE8_9RHOB</name>
<keyword evidence="4" id="KW-1185">Reference proteome</keyword>
<dbReference type="Gene3D" id="2.30.30.240">
    <property type="entry name" value="PRC-barrel domain"/>
    <property type="match status" value="1"/>
</dbReference>
<sequence length="174" mass="18685">MNRFMMTAAAAALIPVVALAESHAATDGMMKMDQTDEAEMRPAQPEVDDMAAADMDMGSDPKLIRTRDITGGTVYTMTESTDAVADWGNMMFDSVDDSWDAVGEIEDIVLAADGSFKGIVAEVGGFLDIGDKHVMIPVSNAMLVPVDDASYSIVVSYTLEELKAMEGVDEGFWN</sequence>
<dbReference type="InterPro" id="IPR011033">
    <property type="entry name" value="PRC_barrel-like_sf"/>
</dbReference>
<evidence type="ECO:0000259" key="2">
    <source>
        <dbReference type="Pfam" id="PF05239"/>
    </source>
</evidence>
<dbReference type="Pfam" id="PF05239">
    <property type="entry name" value="PRC"/>
    <property type="match status" value="1"/>
</dbReference>
<keyword evidence="1" id="KW-0732">Signal</keyword>
<reference evidence="3 4" key="1">
    <citation type="submission" date="2015-09" db="EMBL/GenBank/DDBJ databases">
        <authorList>
            <consortium name="Swine Surveillance"/>
        </authorList>
    </citation>
    <scope>NUCLEOTIDE SEQUENCE [LARGE SCALE GENOMIC DNA]</scope>
    <source>
        <strain evidence="3 4">CECT 7648</strain>
    </source>
</reference>
<gene>
    <name evidence="3" type="ORF">TRN7648_01154</name>
</gene>
<feature type="domain" description="PRC-barrel" evidence="2">
    <location>
        <begin position="101"/>
        <end position="141"/>
    </location>
</feature>
<feature type="signal peptide" evidence="1">
    <location>
        <begin position="1"/>
        <end position="20"/>
    </location>
</feature>
<dbReference type="SUPFAM" id="SSF50346">
    <property type="entry name" value="PRC-barrel domain"/>
    <property type="match status" value="1"/>
</dbReference>
<dbReference type="OrthoDB" id="6158291at2"/>
<evidence type="ECO:0000256" key="1">
    <source>
        <dbReference type="SAM" id="SignalP"/>
    </source>
</evidence>
<protein>
    <submittedName>
        <fullName evidence="3">PRC-barrel domain protein</fullName>
    </submittedName>
</protein>
<proteinExistence type="predicted"/>
<dbReference type="STRING" id="441103.TRN7648_01154"/>
<dbReference type="Proteomes" id="UP000054935">
    <property type="component" value="Unassembled WGS sequence"/>
</dbReference>
<dbReference type="AlphaFoldDB" id="A0A0P1GNE8"/>
<dbReference type="EMBL" id="CYSE01000002">
    <property type="protein sequence ID" value="CUH76844.1"/>
    <property type="molecule type" value="Genomic_DNA"/>
</dbReference>
<organism evidence="3 4">
    <name type="scientific">Tropicibacter naphthalenivorans</name>
    <dbReference type="NCBI Taxonomy" id="441103"/>
    <lineage>
        <taxon>Bacteria</taxon>
        <taxon>Pseudomonadati</taxon>
        <taxon>Pseudomonadota</taxon>
        <taxon>Alphaproteobacteria</taxon>
        <taxon>Rhodobacterales</taxon>
        <taxon>Roseobacteraceae</taxon>
        <taxon>Tropicibacter</taxon>
    </lineage>
</organism>
<evidence type="ECO:0000313" key="3">
    <source>
        <dbReference type="EMBL" id="CUH76844.1"/>
    </source>
</evidence>
<evidence type="ECO:0000313" key="4">
    <source>
        <dbReference type="Proteomes" id="UP000054935"/>
    </source>
</evidence>
<dbReference type="RefSeq" id="WP_083499776.1">
    <property type="nucleotide sequence ID" value="NZ_CYSE01000002.1"/>
</dbReference>